<keyword evidence="1" id="KW-0812">Transmembrane</keyword>
<keyword evidence="1" id="KW-1133">Transmembrane helix</keyword>
<accession>A0A6C0DD43</accession>
<dbReference type="AlphaFoldDB" id="A0A6C0DD43"/>
<name>A0A6C0DD43_9ZZZZ</name>
<keyword evidence="1" id="KW-0472">Membrane</keyword>
<sequence length="84" mass="8087">MGIQQILIFAILGAVILVVVAGGASAMMDTDADTTTLAAGGAVGAGLGAAASLVFSSGGSVQDVMDTVLNSSGNSEMRVGLPAF</sequence>
<proteinExistence type="predicted"/>
<protein>
    <submittedName>
        <fullName evidence="2">Uncharacterized protein</fullName>
    </submittedName>
</protein>
<evidence type="ECO:0000313" key="2">
    <source>
        <dbReference type="EMBL" id="QHT13555.1"/>
    </source>
</evidence>
<feature type="transmembrane region" description="Helical" evidence="1">
    <location>
        <begin position="7"/>
        <end position="28"/>
    </location>
</feature>
<evidence type="ECO:0000256" key="1">
    <source>
        <dbReference type="SAM" id="Phobius"/>
    </source>
</evidence>
<dbReference type="EMBL" id="MN739575">
    <property type="protein sequence ID" value="QHT13555.1"/>
    <property type="molecule type" value="Genomic_DNA"/>
</dbReference>
<reference evidence="2" key="1">
    <citation type="journal article" date="2020" name="Nature">
        <title>Giant virus diversity and host interactions through global metagenomics.</title>
        <authorList>
            <person name="Schulz F."/>
            <person name="Roux S."/>
            <person name="Paez-Espino D."/>
            <person name="Jungbluth S."/>
            <person name="Walsh D.A."/>
            <person name="Denef V.J."/>
            <person name="McMahon K.D."/>
            <person name="Konstantinidis K.T."/>
            <person name="Eloe-Fadrosh E.A."/>
            <person name="Kyrpides N.C."/>
            <person name="Woyke T."/>
        </authorList>
    </citation>
    <scope>NUCLEOTIDE SEQUENCE</scope>
    <source>
        <strain evidence="2">GVMAG-M-3300023174-132</strain>
    </source>
</reference>
<feature type="transmembrane region" description="Helical" evidence="1">
    <location>
        <begin position="34"/>
        <end position="55"/>
    </location>
</feature>
<organism evidence="2">
    <name type="scientific">viral metagenome</name>
    <dbReference type="NCBI Taxonomy" id="1070528"/>
    <lineage>
        <taxon>unclassified sequences</taxon>
        <taxon>metagenomes</taxon>
        <taxon>organismal metagenomes</taxon>
    </lineage>
</organism>